<keyword evidence="2" id="KW-1185">Reference proteome</keyword>
<reference evidence="1 2" key="2">
    <citation type="submission" date="2014-03" db="EMBL/GenBank/DDBJ databases">
        <title>The Genome Sequence of Anncaliia algerae insect isolate PRA339.</title>
        <authorList>
            <consortium name="The Broad Institute Genome Sequencing Platform"/>
            <consortium name="The Broad Institute Genome Sequencing Center for Infectious Disease"/>
            <person name="Cuomo C."/>
            <person name="Becnel J."/>
            <person name="Sanscrainte N."/>
            <person name="Walker B."/>
            <person name="Young S.K."/>
            <person name="Zeng Q."/>
            <person name="Gargeya S."/>
            <person name="Fitzgerald M."/>
            <person name="Haas B."/>
            <person name="Abouelleil A."/>
            <person name="Alvarado L."/>
            <person name="Arachchi H.M."/>
            <person name="Berlin A.M."/>
            <person name="Chapman S.B."/>
            <person name="Dewar J."/>
            <person name="Goldberg J."/>
            <person name="Griggs A."/>
            <person name="Gujja S."/>
            <person name="Hansen M."/>
            <person name="Howarth C."/>
            <person name="Imamovic A."/>
            <person name="Larimer J."/>
            <person name="McCowan C."/>
            <person name="Murphy C."/>
            <person name="Neiman D."/>
            <person name="Pearson M."/>
            <person name="Priest M."/>
            <person name="Roberts A."/>
            <person name="Saif S."/>
            <person name="Shea T."/>
            <person name="Sisk P."/>
            <person name="Sykes S."/>
            <person name="Wortman J."/>
            <person name="Nusbaum C."/>
            <person name="Birren B."/>
        </authorList>
    </citation>
    <scope>NUCLEOTIDE SEQUENCE [LARGE SCALE GENOMIC DNA]</scope>
    <source>
        <strain evidence="1 2">PRA339</strain>
    </source>
</reference>
<dbReference type="HOGENOM" id="CLU_2359278_0_0_1"/>
<dbReference type="AlphaFoldDB" id="A0A059EXW2"/>
<gene>
    <name evidence="1" type="ORF">H312_02853</name>
</gene>
<evidence type="ECO:0000313" key="2">
    <source>
        <dbReference type="Proteomes" id="UP000030655"/>
    </source>
</evidence>
<organism evidence="1 2">
    <name type="scientific">Anncaliia algerae PRA339</name>
    <dbReference type="NCBI Taxonomy" id="1288291"/>
    <lineage>
        <taxon>Eukaryota</taxon>
        <taxon>Fungi</taxon>
        <taxon>Fungi incertae sedis</taxon>
        <taxon>Microsporidia</taxon>
        <taxon>Tubulinosematoidea</taxon>
        <taxon>Tubulinosematidae</taxon>
        <taxon>Anncaliia</taxon>
    </lineage>
</organism>
<proteinExistence type="predicted"/>
<reference evidence="2" key="1">
    <citation type="submission" date="2013-02" db="EMBL/GenBank/DDBJ databases">
        <authorList>
            <consortium name="The Broad Institute Genome Sequencing Platform"/>
            <person name="Cuomo C."/>
            <person name="Becnel J."/>
            <person name="Sanscrainte N."/>
            <person name="Walker B."/>
            <person name="Young S.K."/>
            <person name="Zeng Q."/>
            <person name="Gargeya S."/>
            <person name="Fitzgerald M."/>
            <person name="Haas B."/>
            <person name="Abouelleil A."/>
            <person name="Alvarado L."/>
            <person name="Arachchi H.M."/>
            <person name="Berlin A.M."/>
            <person name="Chapman S.B."/>
            <person name="Dewar J."/>
            <person name="Goldberg J."/>
            <person name="Griggs A."/>
            <person name="Gujja S."/>
            <person name="Hansen M."/>
            <person name="Howarth C."/>
            <person name="Imamovic A."/>
            <person name="Larimer J."/>
            <person name="McCowan C."/>
            <person name="Murphy C."/>
            <person name="Neiman D."/>
            <person name="Pearson M."/>
            <person name="Priest M."/>
            <person name="Roberts A."/>
            <person name="Saif S."/>
            <person name="Shea T."/>
            <person name="Sisk P."/>
            <person name="Sykes S."/>
            <person name="Wortman J."/>
            <person name="Nusbaum C."/>
            <person name="Birren B."/>
        </authorList>
    </citation>
    <scope>NUCLEOTIDE SEQUENCE [LARGE SCALE GENOMIC DNA]</scope>
    <source>
        <strain evidence="2">PRA339</strain>
    </source>
</reference>
<accession>A0A059EXW2</accession>
<sequence length="96" mass="11269">MVYIILFLNTFKTKPNMFFKAINNYLKNCKTYGQRKSLINYIDTEKMTATTCIKCLHRERFNQKANCIFIARVHGAAPNIGFLNHNLELLKTFFVN</sequence>
<protein>
    <submittedName>
        <fullName evidence="1">Uncharacterized protein</fullName>
    </submittedName>
</protein>
<name>A0A059EXW2_9MICR</name>
<dbReference type="EMBL" id="KK365232">
    <property type="protein sequence ID" value="KCZ79770.1"/>
    <property type="molecule type" value="Genomic_DNA"/>
</dbReference>
<dbReference type="VEuPathDB" id="MicrosporidiaDB:H312_02853"/>
<evidence type="ECO:0000313" key="1">
    <source>
        <dbReference type="EMBL" id="KCZ79770.1"/>
    </source>
</evidence>
<dbReference type="Proteomes" id="UP000030655">
    <property type="component" value="Unassembled WGS sequence"/>
</dbReference>